<dbReference type="PhylomeDB" id="A0A068VFB9"/>
<dbReference type="OMA" id="WACYDDL"/>
<dbReference type="InParanoid" id="A0A068VFB9"/>
<accession>A0A068VFB9</accession>
<dbReference type="InterPro" id="IPR024593">
    <property type="entry name" value="DUF3444"/>
</dbReference>
<organism evidence="4 5">
    <name type="scientific">Coffea canephora</name>
    <name type="common">Robusta coffee</name>
    <dbReference type="NCBI Taxonomy" id="49390"/>
    <lineage>
        <taxon>Eukaryota</taxon>
        <taxon>Viridiplantae</taxon>
        <taxon>Streptophyta</taxon>
        <taxon>Embryophyta</taxon>
        <taxon>Tracheophyta</taxon>
        <taxon>Spermatophyta</taxon>
        <taxon>Magnoliopsida</taxon>
        <taxon>eudicotyledons</taxon>
        <taxon>Gunneridae</taxon>
        <taxon>Pentapetalae</taxon>
        <taxon>asterids</taxon>
        <taxon>lamiids</taxon>
        <taxon>Gentianales</taxon>
        <taxon>Rubiaceae</taxon>
        <taxon>Ixoroideae</taxon>
        <taxon>Gardenieae complex</taxon>
        <taxon>Bertiereae - Coffeeae clade</taxon>
        <taxon>Coffeeae</taxon>
        <taxon>Coffea</taxon>
    </lineage>
</organism>
<evidence type="ECO:0000259" key="3">
    <source>
        <dbReference type="Pfam" id="PF11926"/>
    </source>
</evidence>
<protein>
    <recommendedName>
        <fullName evidence="3">DUF3444 domain-containing protein</fullName>
    </recommendedName>
</protein>
<evidence type="ECO:0000256" key="1">
    <source>
        <dbReference type="SAM" id="Coils"/>
    </source>
</evidence>
<proteinExistence type="predicted"/>
<dbReference type="AlphaFoldDB" id="A0A068VFB9"/>
<evidence type="ECO:0000256" key="2">
    <source>
        <dbReference type="SAM" id="MobiDB-lite"/>
    </source>
</evidence>
<feature type="coiled-coil region" evidence="1">
    <location>
        <begin position="197"/>
        <end position="322"/>
    </location>
</feature>
<feature type="compositionally biased region" description="Polar residues" evidence="2">
    <location>
        <begin position="350"/>
        <end position="360"/>
    </location>
</feature>
<keyword evidence="5" id="KW-1185">Reference proteome</keyword>
<dbReference type="EMBL" id="HG739315">
    <property type="protein sequence ID" value="CDP18393.1"/>
    <property type="molecule type" value="Genomic_DNA"/>
</dbReference>
<sequence>MITLQSPNCWKYGSSTEDQQKNYAEMGIMEKISKVMELNEEKKTRVQALMSLALGEWEEFDSHLTPLRNSFDEGYNELGSREKKLNLLQESVNQSTTKLDTRRLWIEQKIKELDEKENLMKGLLQRIEEEQMQLGNLRGFVDEKLKDVALQEKLFDGLSEKLQLIRAEIERRENVLDLEVKKSEIRESELDSRERKLEIEGNELNSKEKKLEMRENELDSREKKLEIRENEIDLREKNVYRRQHELDVKKKNLKTRENELDAIEQHSDRKQLELDSKGKILQRKDNELDIKHENLESREKDIESKERELEGKENELNAKEKKFRKIILDLELKFVSILESAEQCDREPNADTSTQTAEQTQKSRKRLRNLALASDRILDAAEETGNNLSRRSCIHDKEAEQVTTHDLGESGAVNIHKNDYKAQACSTQQTLVLDVSQSESNSRDNLQTPPFINPGALANNTGKEKLECLFNVGETWACFNAKDHMPRSYVQIIKVIKKGGNCRLGVVWLKPLPGLPGENEWIKAGLPVGCGMFNRERTSVESPSVFSHRVFCVGKEGYPYCILPNEGEIWAIYKDWDIIKWGCHPENHRQCKYELVEILSYLTDSSSSVGFRVACLDKREEHVNSFWRRSQHENNSFLIMPNDFYRFSHKLTSRQMNCNVTDGVQDGVFEIEHKFLPPGL</sequence>
<name>A0A068VFB9_COFCA</name>
<evidence type="ECO:0000313" key="4">
    <source>
        <dbReference type="EMBL" id="CDP18393.1"/>
    </source>
</evidence>
<dbReference type="PANTHER" id="PTHR45089:SF15">
    <property type="entry name" value="DUF3444 DOMAIN-CONTAINING PROTEIN"/>
    <property type="match status" value="1"/>
</dbReference>
<evidence type="ECO:0000313" key="5">
    <source>
        <dbReference type="Proteomes" id="UP000295252"/>
    </source>
</evidence>
<keyword evidence="1" id="KW-0175">Coiled coil</keyword>
<dbReference type="Gramene" id="CDP18393">
    <property type="protein sequence ID" value="CDP18393"/>
    <property type="gene ID" value="GSCOC_T00012983001"/>
</dbReference>
<dbReference type="OrthoDB" id="343216at2759"/>
<dbReference type="PANTHER" id="PTHR45089">
    <property type="entry name" value="DNAJ HEAT SHOCK AMINO-TERMINAL DOMAIN PROTEIN-RELATED"/>
    <property type="match status" value="1"/>
</dbReference>
<feature type="domain" description="DUF3444" evidence="3">
    <location>
        <begin position="463"/>
        <end position="657"/>
    </location>
</feature>
<reference evidence="5" key="1">
    <citation type="journal article" date="2014" name="Science">
        <title>The coffee genome provides insight into the convergent evolution of caffeine biosynthesis.</title>
        <authorList>
            <person name="Denoeud F."/>
            <person name="Carretero-Paulet L."/>
            <person name="Dereeper A."/>
            <person name="Droc G."/>
            <person name="Guyot R."/>
            <person name="Pietrella M."/>
            <person name="Zheng C."/>
            <person name="Alberti A."/>
            <person name="Anthony F."/>
            <person name="Aprea G."/>
            <person name="Aury J.M."/>
            <person name="Bento P."/>
            <person name="Bernard M."/>
            <person name="Bocs S."/>
            <person name="Campa C."/>
            <person name="Cenci A."/>
            <person name="Combes M.C."/>
            <person name="Crouzillat D."/>
            <person name="Da Silva C."/>
            <person name="Daddiego L."/>
            <person name="De Bellis F."/>
            <person name="Dussert S."/>
            <person name="Garsmeur O."/>
            <person name="Gayraud T."/>
            <person name="Guignon V."/>
            <person name="Jahn K."/>
            <person name="Jamilloux V."/>
            <person name="Joet T."/>
            <person name="Labadie K."/>
            <person name="Lan T."/>
            <person name="Leclercq J."/>
            <person name="Lepelley M."/>
            <person name="Leroy T."/>
            <person name="Li L.T."/>
            <person name="Librado P."/>
            <person name="Lopez L."/>
            <person name="Munoz A."/>
            <person name="Noel B."/>
            <person name="Pallavicini A."/>
            <person name="Perrotta G."/>
            <person name="Poncet V."/>
            <person name="Pot D."/>
            <person name="Priyono X."/>
            <person name="Rigoreau M."/>
            <person name="Rouard M."/>
            <person name="Rozas J."/>
            <person name="Tranchant-Dubreuil C."/>
            <person name="VanBuren R."/>
            <person name="Zhang Q."/>
            <person name="Andrade A.C."/>
            <person name="Argout X."/>
            <person name="Bertrand B."/>
            <person name="de Kochko A."/>
            <person name="Graziosi G."/>
            <person name="Henry R.J."/>
            <person name="Jayarama X."/>
            <person name="Ming R."/>
            <person name="Nagai C."/>
            <person name="Rounsley S."/>
            <person name="Sankoff D."/>
            <person name="Giuliano G."/>
            <person name="Albert V.A."/>
            <person name="Wincker P."/>
            <person name="Lashermes P."/>
        </authorList>
    </citation>
    <scope>NUCLEOTIDE SEQUENCE [LARGE SCALE GENOMIC DNA]</scope>
    <source>
        <strain evidence="5">cv. DH200-94</strain>
    </source>
</reference>
<feature type="coiled-coil region" evidence="1">
    <location>
        <begin position="106"/>
        <end position="133"/>
    </location>
</feature>
<gene>
    <name evidence="4" type="ORF">GSCOC_T00012983001</name>
</gene>
<dbReference type="STRING" id="49390.A0A068VFB9"/>
<dbReference type="Pfam" id="PF11926">
    <property type="entry name" value="DUF3444"/>
    <property type="match status" value="1"/>
</dbReference>
<feature type="region of interest" description="Disordered" evidence="2">
    <location>
        <begin position="343"/>
        <end position="365"/>
    </location>
</feature>
<dbReference type="Proteomes" id="UP000295252">
    <property type="component" value="Chromosome IV"/>
</dbReference>